<dbReference type="NCBIfam" id="TIGR01494">
    <property type="entry name" value="ATPase_P-type"/>
    <property type="match status" value="2"/>
</dbReference>
<evidence type="ECO:0000256" key="1">
    <source>
        <dbReference type="ARBA" id="ARBA00004141"/>
    </source>
</evidence>
<dbReference type="InterPro" id="IPR006068">
    <property type="entry name" value="ATPase_P-typ_cation-transptr_C"/>
</dbReference>
<evidence type="ECO:0000256" key="5">
    <source>
        <dbReference type="ARBA" id="ARBA00022840"/>
    </source>
</evidence>
<reference evidence="11 12" key="1">
    <citation type="journal article" date="2016" name="Nat. Commun.">
        <title>Thousands of microbial genomes shed light on interconnected biogeochemical processes in an aquifer system.</title>
        <authorList>
            <person name="Anantharaman K."/>
            <person name="Brown C.T."/>
            <person name="Hug L.A."/>
            <person name="Sharon I."/>
            <person name="Castelle C.J."/>
            <person name="Probst A.J."/>
            <person name="Thomas B.C."/>
            <person name="Singh A."/>
            <person name="Wilkins M.J."/>
            <person name="Karaoz U."/>
            <person name="Brodie E.L."/>
            <person name="Williams K.H."/>
            <person name="Hubbard S.S."/>
            <person name="Banfield J.F."/>
        </authorList>
    </citation>
    <scope>NUCLEOTIDE SEQUENCE [LARGE SCALE GENOMIC DNA]</scope>
</reference>
<dbReference type="Pfam" id="PF08282">
    <property type="entry name" value="Hydrolase_3"/>
    <property type="match status" value="1"/>
</dbReference>
<dbReference type="SMART" id="SM00831">
    <property type="entry name" value="Cation_ATPase_N"/>
    <property type="match status" value="1"/>
</dbReference>
<dbReference type="Pfam" id="PF13246">
    <property type="entry name" value="Cation_ATPase"/>
    <property type="match status" value="1"/>
</dbReference>
<dbReference type="InterPro" id="IPR018303">
    <property type="entry name" value="ATPase_P-typ_P_site"/>
</dbReference>
<dbReference type="GO" id="GO:0005524">
    <property type="term" value="F:ATP binding"/>
    <property type="evidence" value="ECO:0007669"/>
    <property type="project" value="UniProtKB-KW"/>
</dbReference>
<protein>
    <recommendedName>
        <fullName evidence="10">Cation-transporting P-type ATPase N-terminal domain-containing protein</fullName>
    </recommendedName>
</protein>
<proteinExistence type="inferred from homology"/>
<dbReference type="GO" id="GO:0036376">
    <property type="term" value="P:sodium ion export across plasma membrane"/>
    <property type="evidence" value="ECO:0007669"/>
    <property type="project" value="TreeGrafter"/>
</dbReference>
<dbReference type="Gene3D" id="2.70.150.10">
    <property type="entry name" value="Calcium-transporting ATPase, cytoplasmic transduction domain A"/>
    <property type="match status" value="1"/>
</dbReference>
<dbReference type="GO" id="GO:0030007">
    <property type="term" value="P:intracellular potassium ion homeostasis"/>
    <property type="evidence" value="ECO:0007669"/>
    <property type="project" value="TreeGrafter"/>
</dbReference>
<dbReference type="PRINTS" id="PR00120">
    <property type="entry name" value="HATPASE"/>
</dbReference>
<dbReference type="InterPro" id="IPR023214">
    <property type="entry name" value="HAD_sf"/>
</dbReference>
<evidence type="ECO:0000256" key="2">
    <source>
        <dbReference type="ARBA" id="ARBA00005675"/>
    </source>
</evidence>
<dbReference type="InterPro" id="IPR023298">
    <property type="entry name" value="ATPase_P-typ_TM_dom_sf"/>
</dbReference>
<evidence type="ECO:0000256" key="9">
    <source>
        <dbReference type="SAM" id="Phobius"/>
    </source>
</evidence>
<dbReference type="SFLD" id="SFLDS00003">
    <property type="entry name" value="Haloacid_Dehalogenase"/>
    <property type="match status" value="1"/>
</dbReference>
<dbReference type="GO" id="GO:0016887">
    <property type="term" value="F:ATP hydrolysis activity"/>
    <property type="evidence" value="ECO:0007669"/>
    <property type="project" value="InterPro"/>
</dbReference>
<evidence type="ECO:0000256" key="6">
    <source>
        <dbReference type="ARBA" id="ARBA00022967"/>
    </source>
</evidence>
<keyword evidence="4" id="KW-0547">Nucleotide-binding</keyword>
<keyword evidence="8 9" id="KW-0472">Membrane</keyword>
<dbReference type="EMBL" id="MHUZ01000032">
    <property type="protein sequence ID" value="OHA85008.1"/>
    <property type="molecule type" value="Genomic_DNA"/>
</dbReference>
<dbReference type="Gene3D" id="3.40.50.1000">
    <property type="entry name" value="HAD superfamily/HAD-like"/>
    <property type="match status" value="1"/>
</dbReference>
<dbReference type="SUPFAM" id="SSF81660">
    <property type="entry name" value="Metal cation-transporting ATPase, ATP-binding domain N"/>
    <property type="match status" value="1"/>
</dbReference>
<dbReference type="GO" id="GO:1990573">
    <property type="term" value="P:potassium ion import across plasma membrane"/>
    <property type="evidence" value="ECO:0007669"/>
    <property type="project" value="TreeGrafter"/>
</dbReference>
<feature type="domain" description="Cation-transporting P-type ATPase N-terminal" evidence="10">
    <location>
        <begin position="8"/>
        <end position="82"/>
    </location>
</feature>
<dbReference type="SUPFAM" id="SSF56784">
    <property type="entry name" value="HAD-like"/>
    <property type="match status" value="1"/>
</dbReference>
<dbReference type="SUPFAM" id="SSF81665">
    <property type="entry name" value="Calcium ATPase, transmembrane domain M"/>
    <property type="match status" value="1"/>
</dbReference>
<dbReference type="InterPro" id="IPR008250">
    <property type="entry name" value="ATPase_P-typ_transduc_dom_A_sf"/>
</dbReference>
<dbReference type="Pfam" id="PF00122">
    <property type="entry name" value="E1-E2_ATPase"/>
    <property type="match status" value="1"/>
</dbReference>
<keyword evidence="7 9" id="KW-1133">Transmembrane helix</keyword>
<gene>
    <name evidence="11" type="ORF">A2591_02195</name>
</gene>
<keyword evidence="5" id="KW-0067">ATP-binding</keyword>
<dbReference type="GO" id="GO:1902600">
    <property type="term" value="P:proton transmembrane transport"/>
    <property type="evidence" value="ECO:0007669"/>
    <property type="project" value="TreeGrafter"/>
</dbReference>
<name>A0A1G2SJZ4_9BACT</name>
<dbReference type="InterPro" id="IPR036412">
    <property type="entry name" value="HAD-like_sf"/>
</dbReference>
<evidence type="ECO:0000313" key="12">
    <source>
        <dbReference type="Proteomes" id="UP000178168"/>
    </source>
</evidence>
<comment type="caution">
    <text evidence="11">The sequence shown here is derived from an EMBL/GenBank/DDBJ whole genome shotgun (WGS) entry which is preliminary data.</text>
</comment>
<comment type="subcellular location">
    <subcellularLocation>
        <location evidence="1">Membrane</location>
        <topology evidence="1">Multi-pass membrane protein</topology>
    </subcellularLocation>
</comment>
<dbReference type="Gene3D" id="1.20.1110.10">
    <property type="entry name" value="Calcium-transporting ATPase, transmembrane domain"/>
    <property type="match status" value="1"/>
</dbReference>
<feature type="transmembrane region" description="Helical" evidence="9">
    <location>
        <begin position="826"/>
        <end position="845"/>
    </location>
</feature>
<feature type="transmembrane region" description="Helical" evidence="9">
    <location>
        <begin position="249"/>
        <end position="267"/>
    </location>
</feature>
<dbReference type="Proteomes" id="UP000178168">
    <property type="component" value="Unassembled WGS sequence"/>
</dbReference>
<evidence type="ECO:0000256" key="3">
    <source>
        <dbReference type="ARBA" id="ARBA00022692"/>
    </source>
</evidence>
<keyword evidence="3 9" id="KW-0812">Transmembrane</keyword>
<dbReference type="GO" id="GO:0005886">
    <property type="term" value="C:plasma membrane"/>
    <property type="evidence" value="ECO:0007669"/>
    <property type="project" value="TreeGrafter"/>
</dbReference>
<sequence>MASHKSPPWHSFSLEEVEKRIQTNLKHGLESTLVPEHRTRYGTNVFSKATKETVFTRLIKQFKNPLVSMLLVGVLATLFFKEYLDMIVILAALLINVVISLFQESRAGKAFEKLVASQEHFAEVMRDNEKHRIPAAELVVGDVIFLETGMRVPADVRVIEERDLGLDESVLTGEWIESEKDSGVLAADLHITERKNMAWMGSLVVSGSGRAVVVAVGNKTELGGIASGLATLEDEDTPLQKSVHRLAKTLAIVAGIATFVIFALGIFREHDLAEMILVAVSVGVAAMPEGLPVAVTVTLIIGMEAILKRGGLVRNLLAAETLGSTTVILTDKTGTLTKAAMEVAETISLDTLRKKTGTPIHDGEILSMAVLAADAFIEGLDKPLGEWAVHGRPVERAILRAGIDSGTDLQALLANSPRMDFLAFQSERRFGASLNKGHGAKVRHLFVNGAPELLLESSTHAYEDGKRVRLTKALREQFAHAMRQKSALGMRLIAVAYKNVAWEGLPHETNPNLEKEILSGLTFGGIIVLHDPIRPDVRAAIDTARKAGTRVIMLTGDNKETALAIAREAGIAGEHDHAVTGTEIEAMSDEELLRALQTLSVFARILPHQKLRIAKILKRNGEVVAMTGDGVNDAPALRAADIGIALGSGTEVAKEASDLVLIDGSFSVIVAAIEEGRRILDNLKKIVTYLVSTSMSEVFLVGGALVVGAPLPILPSQIIWTKIVEEGFMNFAFAFEPKEEGVMHRDPKKASMRTIITAKIRKLIMTISLLTGVLLIGLYFFLRSLGMPIEEVRTLMFVAISVDSILFAVALKNLHKPIWKIPIFSNHYLIFSLSGSILALVLALTTPWLQKLLSVVPLTWSDLPVIALIVTINLAIVEAAKYFAFRHDQSENVRTPHVIQPPPRIRPLVR</sequence>
<dbReference type="PROSITE" id="PS00154">
    <property type="entry name" value="ATPASE_E1_E2"/>
    <property type="match status" value="1"/>
</dbReference>
<dbReference type="InterPro" id="IPR044492">
    <property type="entry name" value="P_typ_ATPase_HD_dom"/>
</dbReference>
<keyword evidence="6" id="KW-1278">Translocase</keyword>
<accession>A0A1G2SJZ4</accession>
<dbReference type="STRING" id="1802730.A2591_02195"/>
<dbReference type="PANTHER" id="PTHR43294:SF20">
    <property type="entry name" value="P-TYPE ATPASE"/>
    <property type="match status" value="1"/>
</dbReference>
<dbReference type="GO" id="GO:0006883">
    <property type="term" value="P:intracellular sodium ion homeostasis"/>
    <property type="evidence" value="ECO:0007669"/>
    <property type="project" value="TreeGrafter"/>
</dbReference>
<evidence type="ECO:0000259" key="10">
    <source>
        <dbReference type="SMART" id="SM00831"/>
    </source>
</evidence>
<evidence type="ECO:0000256" key="7">
    <source>
        <dbReference type="ARBA" id="ARBA00022989"/>
    </source>
</evidence>
<dbReference type="AlphaFoldDB" id="A0A1G2SJZ4"/>
<dbReference type="InterPro" id="IPR059000">
    <property type="entry name" value="ATPase_P-type_domA"/>
</dbReference>
<dbReference type="Pfam" id="PF00690">
    <property type="entry name" value="Cation_ATPase_N"/>
    <property type="match status" value="1"/>
</dbReference>
<dbReference type="InterPro" id="IPR050510">
    <property type="entry name" value="Cation_transp_ATPase_P-type"/>
</dbReference>
<evidence type="ECO:0000256" key="4">
    <source>
        <dbReference type="ARBA" id="ARBA00022741"/>
    </source>
</evidence>
<dbReference type="SUPFAM" id="SSF81653">
    <property type="entry name" value="Calcium ATPase, transduction domain A"/>
    <property type="match status" value="1"/>
</dbReference>
<comment type="similarity">
    <text evidence="2">Belongs to the cation transport ATPase (P-type) (TC 3.A.3) family. Type IIA subfamily.</text>
</comment>
<feature type="transmembrane region" description="Helical" evidence="9">
    <location>
        <begin position="865"/>
        <end position="884"/>
    </location>
</feature>
<dbReference type="GO" id="GO:0005391">
    <property type="term" value="F:P-type sodium:potassium-exchanging transporter activity"/>
    <property type="evidence" value="ECO:0007669"/>
    <property type="project" value="TreeGrafter"/>
</dbReference>
<dbReference type="Gene3D" id="3.40.1110.10">
    <property type="entry name" value="Calcium-transporting ATPase, cytoplasmic domain N"/>
    <property type="match status" value="1"/>
</dbReference>
<feature type="transmembrane region" description="Helical" evidence="9">
    <location>
        <begin position="794"/>
        <end position="814"/>
    </location>
</feature>
<organism evidence="11 12">
    <name type="scientific">Candidatus Yonathbacteria bacterium RIFOXYD1_FULL_52_36</name>
    <dbReference type="NCBI Taxonomy" id="1802730"/>
    <lineage>
        <taxon>Bacteria</taxon>
        <taxon>Candidatus Yonathiibacteriota</taxon>
    </lineage>
</organism>
<dbReference type="SFLD" id="SFLDF00027">
    <property type="entry name" value="p-type_atpase"/>
    <property type="match status" value="1"/>
</dbReference>
<dbReference type="PANTHER" id="PTHR43294">
    <property type="entry name" value="SODIUM/POTASSIUM-TRANSPORTING ATPASE SUBUNIT ALPHA"/>
    <property type="match status" value="1"/>
</dbReference>
<dbReference type="InterPro" id="IPR001757">
    <property type="entry name" value="P_typ_ATPase"/>
</dbReference>
<feature type="transmembrane region" description="Helical" evidence="9">
    <location>
        <begin position="86"/>
        <end position="103"/>
    </location>
</feature>
<dbReference type="PRINTS" id="PR00119">
    <property type="entry name" value="CATATPASE"/>
</dbReference>
<dbReference type="InterPro" id="IPR023299">
    <property type="entry name" value="ATPase_P-typ_cyto_dom_N"/>
</dbReference>
<dbReference type="SFLD" id="SFLDG00002">
    <property type="entry name" value="C1.7:_P-type_atpase_like"/>
    <property type="match status" value="1"/>
</dbReference>
<evidence type="ECO:0000256" key="8">
    <source>
        <dbReference type="ARBA" id="ARBA00023136"/>
    </source>
</evidence>
<evidence type="ECO:0000313" key="11">
    <source>
        <dbReference type="EMBL" id="OHA85008.1"/>
    </source>
</evidence>
<dbReference type="Pfam" id="PF00689">
    <property type="entry name" value="Cation_ATPase_C"/>
    <property type="match status" value="1"/>
</dbReference>
<feature type="transmembrane region" description="Helical" evidence="9">
    <location>
        <begin position="763"/>
        <end position="782"/>
    </location>
</feature>
<dbReference type="InterPro" id="IPR004014">
    <property type="entry name" value="ATPase_P-typ_cation-transptr_N"/>
</dbReference>